<protein>
    <submittedName>
        <fullName evidence="1">Uncharacterized protein</fullName>
    </submittedName>
</protein>
<comment type="caution">
    <text evidence="1">The sequence shown here is derived from an EMBL/GenBank/DDBJ whole genome shotgun (WGS) entry which is preliminary data.</text>
</comment>
<dbReference type="EMBL" id="CBTK010000212">
    <property type="protein sequence ID" value="CDH45772.1"/>
    <property type="molecule type" value="Genomic_DNA"/>
</dbReference>
<proteinExistence type="predicted"/>
<name>A0A7U7GCQ0_9GAMM</name>
<evidence type="ECO:0000313" key="2">
    <source>
        <dbReference type="Proteomes" id="UP000019184"/>
    </source>
</evidence>
<gene>
    <name evidence="1" type="ORF">BN874_290013</name>
</gene>
<organism evidence="1 2">
    <name type="scientific">Candidatus Contendobacter odensis Run_B_J11</name>
    <dbReference type="NCBI Taxonomy" id="1400861"/>
    <lineage>
        <taxon>Bacteria</taxon>
        <taxon>Pseudomonadati</taxon>
        <taxon>Pseudomonadota</taxon>
        <taxon>Gammaproteobacteria</taxon>
        <taxon>Candidatus Competibacteraceae</taxon>
        <taxon>Candidatus Contendibacter</taxon>
    </lineage>
</organism>
<dbReference type="AlphaFoldDB" id="A0A7U7GCQ0"/>
<evidence type="ECO:0000313" key="1">
    <source>
        <dbReference type="EMBL" id="CDH45772.1"/>
    </source>
</evidence>
<sequence length="88" mass="9645">MHLTLGQFAENVQADQRVGEQGGLGVTGELEVFFRPFQAELGKVVTHDVIGLFVAPLGDWKIAEQVTAHSDVLGTLSRKYEHDLLVLT</sequence>
<dbReference type="Proteomes" id="UP000019184">
    <property type="component" value="Unassembled WGS sequence"/>
</dbReference>
<reference evidence="1 2" key="1">
    <citation type="journal article" date="2014" name="ISME J.">
        <title>Candidatus Competibacter-lineage genomes retrieved from metagenomes reveal functional metabolic diversity.</title>
        <authorList>
            <person name="McIlroy S.J."/>
            <person name="Albertsen M."/>
            <person name="Andresen E.K."/>
            <person name="Saunders A.M."/>
            <person name="Kristiansen R."/>
            <person name="Stokholm-Bjerregaard M."/>
            <person name="Nielsen K.L."/>
            <person name="Nielsen P.H."/>
        </authorList>
    </citation>
    <scope>NUCLEOTIDE SEQUENCE [LARGE SCALE GENOMIC DNA]</scope>
    <source>
        <strain evidence="1 2">Run_B_J11</strain>
    </source>
</reference>
<keyword evidence="2" id="KW-1185">Reference proteome</keyword>
<accession>A0A7U7GCQ0</accession>